<reference evidence="3 4" key="1">
    <citation type="submission" date="2012-08" db="EMBL/GenBank/DDBJ databases">
        <title>Whole genome shotgun sequence of Gordonia rhizosphera NBRC 16068.</title>
        <authorList>
            <person name="Takarada H."/>
            <person name="Isaki S."/>
            <person name="Hosoyama A."/>
            <person name="Tsuchikane K."/>
            <person name="Katsumata H."/>
            <person name="Baba S."/>
            <person name="Ohji S."/>
            <person name="Yamazaki S."/>
            <person name="Fujita N."/>
        </authorList>
    </citation>
    <scope>NUCLEOTIDE SEQUENCE [LARGE SCALE GENOMIC DNA]</scope>
    <source>
        <strain evidence="3 4">NBRC 16068</strain>
    </source>
</reference>
<dbReference type="Pfam" id="PF11209">
    <property type="entry name" value="LmeA"/>
    <property type="match status" value="1"/>
</dbReference>
<dbReference type="EMBL" id="BAHC01000046">
    <property type="protein sequence ID" value="GAB88932.1"/>
    <property type="molecule type" value="Genomic_DNA"/>
</dbReference>
<sequence>MTDSEKPGSSETGGDEPQHGGDGDPTARLQSPPTDETPRAYSQSPRVPTRQFDETPTPGYYPMSDGFEPIPTGAQPGVVASSPAKRNTGKIIGAIAALAVVLLVIGAVGSELYLRSKTENCLESAFSDLTGTQTTVSLSRKPILLQGFGKDIPYVQVDTKDQPGEMRLHARAENITGDGDSATIGSLVGTGYVPFDRVVAMSNSSGATQTAPGNGTGQAGGGLMSGASIESMSGDGAAGTIEVNSTVQVAILPIPVSTTLKPVVQDGRVHFEVVKASAFIFGIPANFAQQVVDSVTGSMFGSFFDEVTVENLTVTDQGVDFAVDGSDVALAGGLSGGPDGCSV</sequence>
<keyword evidence="2" id="KW-0472">Membrane</keyword>
<accession>K6W9P8</accession>
<keyword evidence="2" id="KW-1133">Transmembrane helix</keyword>
<dbReference type="AlphaFoldDB" id="K6W9P8"/>
<dbReference type="OrthoDB" id="4201904at2"/>
<dbReference type="Proteomes" id="UP000008363">
    <property type="component" value="Unassembled WGS sequence"/>
</dbReference>
<evidence type="ECO:0000313" key="4">
    <source>
        <dbReference type="Proteomes" id="UP000008363"/>
    </source>
</evidence>
<dbReference type="RefSeq" id="WP_006330686.1">
    <property type="nucleotide sequence ID" value="NZ_BAHC01000046.1"/>
</dbReference>
<organism evidence="3 4">
    <name type="scientific">Gordonia rhizosphera NBRC 16068</name>
    <dbReference type="NCBI Taxonomy" id="1108045"/>
    <lineage>
        <taxon>Bacteria</taxon>
        <taxon>Bacillati</taxon>
        <taxon>Actinomycetota</taxon>
        <taxon>Actinomycetes</taxon>
        <taxon>Mycobacteriales</taxon>
        <taxon>Gordoniaceae</taxon>
        <taxon>Gordonia</taxon>
    </lineage>
</organism>
<dbReference type="STRING" id="1108045.GORHZ_046_00820"/>
<feature type="compositionally biased region" description="Polar residues" evidence="1">
    <location>
        <begin position="28"/>
        <end position="46"/>
    </location>
</feature>
<name>K6W9P8_9ACTN</name>
<feature type="transmembrane region" description="Helical" evidence="2">
    <location>
        <begin position="91"/>
        <end position="114"/>
    </location>
</feature>
<keyword evidence="2" id="KW-0812">Transmembrane</keyword>
<evidence type="ECO:0000256" key="2">
    <source>
        <dbReference type="SAM" id="Phobius"/>
    </source>
</evidence>
<protein>
    <recommendedName>
        <fullName evidence="5">DUF2993 domain-containing protein</fullName>
    </recommendedName>
</protein>
<evidence type="ECO:0008006" key="5">
    <source>
        <dbReference type="Google" id="ProtNLM"/>
    </source>
</evidence>
<dbReference type="InterPro" id="IPR021373">
    <property type="entry name" value="DUF2993"/>
</dbReference>
<comment type="caution">
    <text evidence="3">The sequence shown here is derived from an EMBL/GenBank/DDBJ whole genome shotgun (WGS) entry which is preliminary data.</text>
</comment>
<keyword evidence="4" id="KW-1185">Reference proteome</keyword>
<evidence type="ECO:0000313" key="3">
    <source>
        <dbReference type="EMBL" id="GAB88932.1"/>
    </source>
</evidence>
<dbReference type="eggNOG" id="ENOG5033S01">
    <property type="taxonomic scope" value="Bacteria"/>
</dbReference>
<evidence type="ECO:0000256" key="1">
    <source>
        <dbReference type="SAM" id="MobiDB-lite"/>
    </source>
</evidence>
<feature type="region of interest" description="Disordered" evidence="1">
    <location>
        <begin position="1"/>
        <end position="81"/>
    </location>
</feature>
<proteinExistence type="predicted"/>
<gene>
    <name evidence="3" type="ORF">GORHZ_046_00820</name>
</gene>